<dbReference type="EMBL" id="MU006318">
    <property type="protein sequence ID" value="KAF2848317.1"/>
    <property type="molecule type" value="Genomic_DNA"/>
</dbReference>
<evidence type="ECO:0000313" key="2">
    <source>
        <dbReference type="EMBL" id="KAF2848317.1"/>
    </source>
</evidence>
<name>A0A6A7B100_9PLEO</name>
<accession>A0A6A7B100</accession>
<dbReference type="AlphaFoldDB" id="A0A6A7B100"/>
<dbReference type="Proteomes" id="UP000799423">
    <property type="component" value="Unassembled WGS sequence"/>
</dbReference>
<feature type="region of interest" description="Disordered" evidence="1">
    <location>
        <begin position="1"/>
        <end position="38"/>
    </location>
</feature>
<proteinExistence type="predicted"/>
<evidence type="ECO:0000256" key="1">
    <source>
        <dbReference type="SAM" id="MobiDB-lite"/>
    </source>
</evidence>
<organism evidence="2 3">
    <name type="scientific">Plenodomus tracheiphilus IPT5</name>
    <dbReference type="NCBI Taxonomy" id="1408161"/>
    <lineage>
        <taxon>Eukaryota</taxon>
        <taxon>Fungi</taxon>
        <taxon>Dikarya</taxon>
        <taxon>Ascomycota</taxon>
        <taxon>Pezizomycotina</taxon>
        <taxon>Dothideomycetes</taxon>
        <taxon>Pleosporomycetidae</taxon>
        <taxon>Pleosporales</taxon>
        <taxon>Pleosporineae</taxon>
        <taxon>Leptosphaeriaceae</taxon>
        <taxon>Plenodomus</taxon>
    </lineage>
</organism>
<evidence type="ECO:0000313" key="3">
    <source>
        <dbReference type="Proteomes" id="UP000799423"/>
    </source>
</evidence>
<keyword evidence="3" id="KW-1185">Reference proteome</keyword>
<protein>
    <submittedName>
        <fullName evidence="2">Uncharacterized protein</fullName>
    </submittedName>
</protein>
<feature type="compositionally biased region" description="Polar residues" evidence="1">
    <location>
        <begin position="12"/>
        <end position="36"/>
    </location>
</feature>
<reference evidence="2" key="1">
    <citation type="submission" date="2020-01" db="EMBL/GenBank/DDBJ databases">
        <authorList>
            <consortium name="DOE Joint Genome Institute"/>
            <person name="Haridas S."/>
            <person name="Albert R."/>
            <person name="Binder M."/>
            <person name="Bloem J."/>
            <person name="Labutti K."/>
            <person name="Salamov A."/>
            <person name="Andreopoulos B."/>
            <person name="Baker S.E."/>
            <person name="Barry K."/>
            <person name="Bills G."/>
            <person name="Bluhm B.H."/>
            <person name="Cannon C."/>
            <person name="Castanera R."/>
            <person name="Culley D.E."/>
            <person name="Daum C."/>
            <person name="Ezra D."/>
            <person name="Gonzalez J.B."/>
            <person name="Henrissat B."/>
            <person name="Kuo A."/>
            <person name="Liang C."/>
            <person name="Lipzen A."/>
            <person name="Lutzoni F."/>
            <person name="Magnuson J."/>
            <person name="Mondo S."/>
            <person name="Nolan M."/>
            <person name="Ohm R."/>
            <person name="Pangilinan J."/>
            <person name="Park H.-J."/>
            <person name="Ramirez L."/>
            <person name="Alfaro M."/>
            <person name="Sun H."/>
            <person name="Tritt A."/>
            <person name="Yoshinaga Y."/>
            <person name="Zwiers L.-H."/>
            <person name="Turgeon B.G."/>
            <person name="Goodwin S.B."/>
            <person name="Spatafora J.W."/>
            <person name="Crous P.W."/>
            <person name="Grigoriev I.V."/>
        </authorList>
    </citation>
    <scope>NUCLEOTIDE SEQUENCE</scope>
    <source>
        <strain evidence="2">IPT5</strain>
    </source>
</reference>
<sequence>MTRPPMQRHPSSHNTTTQDATTEPRHSSNIMVTTHTQHSHRWASWLAHHHSTMSATSHIDEPSG</sequence>
<gene>
    <name evidence="2" type="ORF">T440DRAFT_169117</name>
</gene>